<dbReference type="SUPFAM" id="SSF141571">
    <property type="entry name" value="Pentapeptide repeat-like"/>
    <property type="match status" value="1"/>
</dbReference>
<reference evidence="1 2" key="1">
    <citation type="submission" date="2016-10" db="EMBL/GenBank/DDBJ databases">
        <title>Comparative genomics uncovers the prolific and rare metabolic potential of the cyanobacterial genus Moorea.</title>
        <authorList>
            <person name="Leao T."/>
            <person name="Castelao G."/>
            <person name="Korobeynikov A."/>
            <person name="Monroe E.A."/>
            <person name="Podell S."/>
            <person name="Glukhov E."/>
            <person name="Allen E."/>
            <person name="Gerwick W.H."/>
            <person name="Gerwick L."/>
        </authorList>
    </citation>
    <scope>NUCLEOTIDE SEQUENCE [LARGE SCALE GENOMIC DNA]</scope>
    <source>
        <strain evidence="1 2">PNG5-198</strain>
    </source>
</reference>
<evidence type="ECO:0000313" key="2">
    <source>
        <dbReference type="Proteomes" id="UP000186657"/>
    </source>
</evidence>
<dbReference type="InterPro" id="IPR051082">
    <property type="entry name" value="Pentapeptide-BTB/POZ_domain"/>
</dbReference>
<keyword evidence="2" id="KW-1185">Reference proteome</keyword>
<dbReference type="Gene3D" id="2.160.20.80">
    <property type="entry name" value="E3 ubiquitin-protein ligase SopA"/>
    <property type="match status" value="1"/>
</dbReference>
<evidence type="ECO:0008006" key="3">
    <source>
        <dbReference type="Google" id="ProtNLM"/>
    </source>
</evidence>
<accession>A0A1U7N9S2</accession>
<dbReference type="InterPro" id="IPR001646">
    <property type="entry name" value="5peptide_repeat"/>
</dbReference>
<gene>
    <name evidence="1" type="ORF">BJP37_30185</name>
</gene>
<evidence type="ECO:0000313" key="1">
    <source>
        <dbReference type="EMBL" id="OLT62664.1"/>
    </source>
</evidence>
<dbReference type="Proteomes" id="UP000186657">
    <property type="component" value="Unassembled WGS sequence"/>
</dbReference>
<dbReference type="RefSeq" id="WP_075904924.1">
    <property type="nucleotide sequence ID" value="NZ_MKZS01000001.1"/>
</dbReference>
<name>A0A1U7N9S2_9CYAN</name>
<dbReference type="PANTHER" id="PTHR14136">
    <property type="entry name" value="BTB_POZ DOMAIN-CONTAINING PROTEIN KCTD9"/>
    <property type="match status" value="1"/>
</dbReference>
<dbReference type="PANTHER" id="PTHR14136:SF17">
    <property type="entry name" value="BTB_POZ DOMAIN-CONTAINING PROTEIN KCTD9"/>
    <property type="match status" value="1"/>
</dbReference>
<dbReference type="EMBL" id="MKZS01000001">
    <property type="protein sequence ID" value="OLT62664.1"/>
    <property type="molecule type" value="Genomic_DNA"/>
</dbReference>
<protein>
    <recommendedName>
        <fullName evidence="3">Pentapeptide repeat-containing protein</fullName>
    </recommendedName>
</protein>
<dbReference type="Pfam" id="PF00805">
    <property type="entry name" value="Pentapeptide"/>
    <property type="match status" value="1"/>
</dbReference>
<comment type="caution">
    <text evidence="1">The sequence shown here is derived from an EMBL/GenBank/DDBJ whole genome shotgun (WGS) entry which is preliminary data.</text>
</comment>
<sequence>MSNQEIRPEAQPLIDRSIEEKTKDFLEIGIIAGLNTTSDCAGGDLSGSNLSSVNLSRVNLSGANLRCAILGETNLSKVNLSDAKLEKPRLVNNVEISEYMKLNLK</sequence>
<organism evidence="1 2">
    <name type="scientific">Moorena bouillonii PNG</name>
    <dbReference type="NCBI Taxonomy" id="568701"/>
    <lineage>
        <taxon>Bacteria</taxon>
        <taxon>Bacillati</taxon>
        <taxon>Cyanobacteriota</taxon>
        <taxon>Cyanophyceae</taxon>
        <taxon>Coleofasciculales</taxon>
        <taxon>Coleofasciculaceae</taxon>
        <taxon>Moorena</taxon>
    </lineage>
</organism>
<proteinExistence type="predicted"/>
<dbReference type="AlphaFoldDB" id="A0A1U7N9S2"/>